<gene>
    <name evidence="1" type="ORF">S01H4_41527</name>
</gene>
<evidence type="ECO:0000313" key="1">
    <source>
        <dbReference type="EMBL" id="GAG99875.1"/>
    </source>
</evidence>
<dbReference type="AlphaFoldDB" id="X1BXW4"/>
<reference evidence="1" key="1">
    <citation type="journal article" date="2014" name="Front. Microbiol.">
        <title>High frequency of phylogenetically diverse reductive dehalogenase-homologous genes in deep subseafloor sedimentary metagenomes.</title>
        <authorList>
            <person name="Kawai M."/>
            <person name="Futagami T."/>
            <person name="Toyoda A."/>
            <person name="Takaki Y."/>
            <person name="Nishi S."/>
            <person name="Hori S."/>
            <person name="Arai W."/>
            <person name="Tsubouchi T."/>
            <person name="Morono Y."/>
            <person name="Uchiyama I."/>
            <person name="Ito T."/>
            <person name="Fujiyama A."/>
            <person name="Inagaki F."/>
            <person name="Takami H."/>
        </authorList>
    </citation>
    <scope>NUCLEOTIDE SEQUENCE</scope>
    <source>
        <strain evidence="1">Expedition CK06-06</strain>
    </source>
</reference>
<accession>X1BXW4</accession>
<dbReference type="GO" id="GO:0003677">
    <property type="term" value="F:DNA binding"/>
    <property type="evidence" value="ECO:0007669"/>
    <property type="project" value="InterPro"/>
</dbReference>
<dbReference type="GO" id="GO:0006355">
    <property type="term" value="P:regulation of DNA-templated transcription"/>
    <property type="evidence" value="ECO:0007669"/>
    <property type="project" value="InterPro"/>
</dbReference>
<comment type="caution">
    <text evidence="1">The sequence shown here is derived from an EMBL/GenBank/DDBJ whole genome shotgun (WGS) entry which is preliminary data.</text>
</comment>
<dbReference type="EMBL" id="BART01022718">
    <property type="protein sequence ID" value="GAG99875.1"/>
    <property type="molecule type" value="Genomic_DNA"/>
</dbReference>
<name>X1BXW4_9ZZZZ</name>
<dbReference type="SUPFAM" id="SSF46894">
    <property type="entry name" value="C-terminal effector domain of the bipartite response regulators"/>
    <property type="match status" value="1"/>
</dbReference>
<dbReference type="InterPro" id="IPR016032">
    <property type="entry name" value="Sig_transdc_resp-reg_C-effctor"/>
</dbReference>
<sequence>MDQKPEFLTEYENQVLRLNNEGFKIKDIATKLGKKEGNIRKTKVVVRKKIEKELQKTARSLRLDRDISNMPKDAGLLIGFDWIHNTKVFLIFTFTQGIIAWWEHECKTEECLKRNRETLDLI</sequence>
<organism evidence="1">
    <name type="scientific">marine sediment metagenome</name>
    <dbReference type="NCBI Taxonomy" id="412755"/>
    <lineage>
        <taxon>unclassified sequences</taxon>
        <taxon>metagenomes</taxon>
        <taxon>ecological metagenomes</taxon>
    </lineage>
</organism>
<protein>
    <submittedName>
        <fullName evidence="1">Uncharacterized protein</fullName>
    </submittedName>
</protein>
<feature type="non-terminal residue" evidence="1">
    <location>
        <position position="122"/>
    </location>
</feature>
<proteinExistence type="predicted"/>